<name>A0A6C7EB42_ILUCY</name>
<dbReference type="GO" id="GO:0016301">
    <property type="term" value="F:kinase activity"/>
    <property type="evidence" value="ECO:0007669"/>
    <property type="project" value="UniProtKB-KW"/>
</dbReference>
<dbReference type="PROSITE" id="PS01125">
    <property type="entry name" value="ROK"/>
    <property type="match status" value="1"/>
</dbReference>
<dbReference type="InterPro" id="IPR043129">
    <property type="entry name" value="ATPase_NBD"/>
</dbReference>
<protein>
    <submittedName>
        <fullName evidence="2">Putative sugar kinase</fullName>
        <ecNumber evidence="2">2.7.1.-</ecNumber>
    </submittedName>
</protein>
<keyword evidence="2" id="KW-0808">Transferase</keyword>
<dbReference type="InterPro" id="IPR000600">
    <property type="entry name" value="ROK"/>
</dbReference>
<dbReference type="InterPro" id="IPR049874">
    <property type="entry name" value="ROK_cs"/>
</dbReference>
<dbReference type="Pfam" id="PF00480">
    <property type="entry name" value="ROK"/>
    <property type="match status" value="1"/>
</dbReference>
<dbReference type="EMBL" id="AP012057">
    <property type="protein sequence ID" value="BAN03957.1"/>
    <property type="molecule type" value="Genomic_DNA"/>
</dbReference>
<comment type="similarity">
    <text evidence="1">Belongs to the ROK (NagC/XylR) family.</text>
</comment>
<sequence>MSDSGPQKPRTDVVLAIDIGGTKFAAGLVTARGELIDRTRVEVEKNALPEAHFDSLTGIVRQLMTRAREQHHARIRAVGVGSAGPIARNVESVSPVNIPAWREFPLRARLDDLTGHAVYGDLDAKALALAEGWLGAAQGHPNFCAMTVSTGVGGGIVLDGELLDGMTGNAGHIGHVIVEPNGRRCGCGAQGCLEAEASGLAIEAITGRPPTEPTYEIMQRTGTLVGRAAASVCNSLDLSLVVVGGSVALGFAATFFHAAQVSLDEHCKLTYSRGARITPSRLADSGPLIGAGAVGWRGLRRARRGL</sequence>
<dbReference type="SUPFAM" id="SSF53067">
    <property type="entry name" value="Actin-like ATPase domain"/>
    <property type="match status" value="1"/>
</dbReference>
<dbReference type="PANTHER" id="PTHR18964">
    <property type="entry name" value="ROK (REPRESSOR, ORF, KINASE) FAMILY"/>
    <property type="match status" value="1"/>
</dbReference>
<proteinExistence type="inferred from homology"/>
<dbReference type="KEGG" id="aym:YM304_36430"/>
<evidence type="ECO:0000313" key="3">
    <source>
        <dbReference type="Proteomes" id="UP000011863"/>
    </source>
</evidence>
<dbReference type="Gene3D" id="3.30.420.40">
    <property type="match status" value="2"/>
</dbReference>
<accession>A0A6C7EB42</accession>
<evidence type="ECO:0000256" key="1">
    <source>
        <dbReference type="ARBA" id="ARBA00006479"/>
    </source>
</evidence>
<keyword evidence="3" id="KW-1185">Reference proteome</keyword>
<dbReference type="EC" id="2.7.1.-" evidence="2"/>
<dbReference type="Proteomes" id="UP000011863">
    <property type="component" value="Chromosome"/>
</dbReference>
<dbReference type="PANTHER" id="PTHR18964:SF169">
    <property type="entry name" value="N-ACETYLMANNOSAMINE KINASE"/>
    <property type="match status" value="1"/>
</dbReference>
<organism evidence="2 3">
    <name type="scientific">Ilumatobacter coccineus (strain NBRC 103263 / KCTC 29153 / YM16-304)</name>
    <dbReference type="NCBI Taxonomy" id="1313172"/>
    <lineage>
        <taxon>Bacteria</taxon>
        <taxon>Bacillati</taxon>
        <taxon>Actinomycetota</taxon>
        <taxon>Acidimicrobiia</taxon>
        <taxon>Acidimicrobiales</taxon>
        <taxon>Ilumatobacteraceae</taxon>
        <taxon>Ilumatobacter</taxon>
    </lineage>
</organism>
<keyword evidence="2" id="KW-0418">Kinase</keyword>
<gene>
    <name evidence="2" type="ORF">YM304_36430</name>
</gene>
<evidence type="ECO:0000313" key="2">
    <source>
        <dbReference type="EMBL" id="BAN03957.1"/>
    </source>
</evidence>
<dbReference type="AlphaFoldDB" id="A0A6C7EB42"/>
<reference evidence="2 3" key="1">
    <citation type="journal article" date="2013" name="Int. J. Syst. Evol. Microbiol.">
        <title>Ilumatobacter nonamiense sp. nov. and Ilumatobacter coccineum sp. nov., isolated from seashore sand.</title>
        <authorList>
            <person name="Matsumoto A."/>
            <person name="Kasai H."/>
            <person name="Matsuo Y."/>
            <person name="Shizuri Y."/>
            <person name="Ichikawa N."/>
            <person name="Fujita N."/>
            <person name="Omura S."/>
            <person name="Takahashi Y."/>
        </authorList>
    </citation>
    <scope>NUCLEOTIDE SEQUENCE [LARGE SCALE GENOMIC DNA]</scope>
    <source>
        <strain evidence="3">NBRC 103263 / KCTC 29153 / YM16-304</strain>
    </source>
</reference>